<comment type="caution">
    <text evidence="4">The sequence shown here is derived from an EMBL/GenBank/DDBJ whole genome shotgun (WGS) entry which is preliminary data.</text>
</comment>
<dbReference type="GO" id="GO:0004347">
    <property type="term" value="F:glucose-6-phosphate isomerase activity"/>
    <property type="evidence" value="ECO:0007669"/>
    <property type="project" value="InterPro"/>
</dbReference>
<proteinExistence type="inferred from homology"/>
<keyword evidence="2" id="KW-0413">Isomerase</keyword>
<dbReference type="Gene3D" id="3.40.50.10490">
    <property type="entry name" value="Glucose-6-phosphate isomerase like protein, domain 1"/>
    <property type="match status" value="2"/>
</dbReference>
<dbReference type="Proteomes" id="UP000236846">
    <property type="component" value="Unassembled WGS sequence"/>
</dbReference>
<dbReference type="GO" id="GO:0004476">
    <property type="term" value="F:mannose-6-phosphate isomerase activity"/>
    <property type="evidence" value="ECO:0007669"/>
    <property type="project" value="InterPro"/>
</dbReference>
<dbReference type="GO" id="GO:0097367">
    <property type="term" value="F:carbohydrate derivative binding"/>
    <property type="evidence" value="ECO:0007669"/>
    <property type="project" value="InterPro"/>
</dbReference>
<accession>A0A2H0PYC1</accession>
<dbReference type="AlphaFoldDB" id="A0A2H0PYC1"/>
<sequence>MVHIHKTHMEQLTSLFAYVERIGEQFHHGYTQGASIRGIARKRRIVCAGMGGSILGAECFQTLALSERIPVHVTIWQTYGLPHEVLALRPLVCCISYSGNTEETLSAFDTARNHSLPLMAFSTDGVLLRKAKNAHVIHPVIPDAIVPRFSVAYMFGFLTGMYDKQSVNPVKLPSALFNGVNPNHIFLAQKQIRKKARAIARVINSTRCLVYTIPALTSLGHVWEINLNETAKTLAFADDIPDTDHHALAALAWQKSVKDFTALVIRGFEESPAMRKRLKLSEQTLRSIGLKTISIQLEGKTIREKILFGLALAQMTGLELAKIKRVNPLETKIQERFKKQLRKP</sequence>
<evidence type="ECO:0000256" key="1">
    <source>
        <dbReference type="ARBA" id="ARBA00010523"/>
    </source>
</evidence>
<protein>
    <recommendedName>
        <fullName evidence="3">SIS domain-containing protein</fullName>
    </recommendedName>
</protein>
<feature type="domain" description="SIS" evidence="3">
    <location>
        <begin position="35"/>
        <end position="167"/>
    </location>
</feature>
<evidence type="ECO:0000259" key="3">
    <source>
        <dbReference type="PROSITE" id="PS51464"/>
    </source>
</evidence>
<gene>
    <name evidence="4" type="ORF">COV41_00115</name>
</gene>
<dbReference type="GO" id="GO:0005975">
    <property type="term" value="P:carbohydrate metabolic process"/>
    <property type="evidence" value="ECO:0007669"/>
    <property type="project" value="InterPro"/>
</dbReference>
<dbReference type="Pfam" id="PF10432">
    <property type="entry name" value="bact-PGI_C"/>
    <property type="match status" value="1"/>
</dbReference>
<evidence type="ECO:0000256" key="2">
    <source>
        <dbReference type="ARBA" id="ARBA00023235"/>
    </source>
</evidence>
<dbReference type="EMBL" id="PCXE01000004">
    <property type="protein sequence ID" value="PIR26987.1"/>
    <property type="molecule type" value="Genomic_DNA"/>
</dbReference>
<dbReference type="GO" id="GO:1901135">
    <property type="term" value="P:carbohydrate derivative metabolic process"/>
    <property type="evidence" value="ECO:0007669"/>
    <property type="project" value="InterPro"/>
</dbReference>
<dbReference type="SUPFAM" id="SSF53697">
    <property type="entry name" value="SIS domain"/>
    <property type="match status" value="1"/>
</dbReference>
<dbReference type="PROSITE" id="PS51464">
    <property type="entry name" value="SIS"/>
    <property type="match status" value="1"/>
</dbReference>
<evidence type="ECO:0000313" key="5">
    <source>
        <dbReference type="Proteomes" id="UP000236846"/>
    </source>
</evidence>
<dbReference type="InterPro" id="IPR001347">
    <property type="entry name" value="SIS_dom"/>
</dbReference>
<reference evidence="4 5" key="1">
    <citation type="submission" date="2017-09" db="EMBL/GenBank/DDBJ databases">
        <title>Depth-based differentiation of microbial function through sediment-hosted aquifers and enrichment of novel symbionts in the deep terrestrial subsurface.</title>
        <authorList>
            <person name="Probst A.J."/>
            <person name="Ladd B."/>
            <person name="Jarett J.K."/>
            <person name="Geller-Mcgrath D.E."/>
            <person name="Sieber C.M."/>
            <person name="Emerson J.B."/>
            <person name="Anantharaman K."/>
            <person name="Thomas B.C."/>
            <person name="Malmstrom R."/>
            <person name="Stieglmeier M."/>
            <person name="Klingl A."/>
            <person name="Woyke T."/>
            <person name="Ryan C.M."/>
            <person name="Banfield J.F."/>
        </authorList>
    </citation>
    <scope>NUCLEOTIDE SEQUENCE [LARGE SCALE GENOMIC DNA]</scope>
    <source>
        <strain evidence="4">CG11_big_fil_rev_8_21_14_0_20_43_10</strain>
    </source>
</reference>
<dbReference type="InterPro" id="IPR046348">
    <property type="entry name" value="SIS_dom_sf"/>
</dbReference>
<dbReference type="InterPro" id="IPR019490">
    <property type="entry name" value="Glu6P/Mann6P_isomerase_C"/>
</dbReference>
<evidence type="ECO:0000313" key="4">
    <source>
        <dbReference type="EMBL" id="PIR26987.1"/>
    </source>
</evidence>
<organism evidence="4 5">
    <name type="scientific">Candidatus Brennerbacteria bacterium CG11_big_fil_rev_8_21_14_0_20_43_10</name>
    <dbReference type="NCBI Taxonomy" id="1974523"/>
    <lineage>
        <taxon>Bacteria</taxon>
        <taxon>Candidatus Brenneribacteriota</taxon>
    </lineage>
</organism>
<name>A0A2H0PYC1_9BACT</name>
<comment type="similarity">
    <text evidence="1">Belongs to the PGI/PMI family.</text>
</comment>